<comment type="caution">
    <text evidence="4">The sequence shown here is derived from an EMBL/GenBank/DDBJ whole genome shotgun (WGS) entry which is preliminary data.</text>
</comment>
<keyword evidence="5" id="KW-1185">Reference proteome</keyword>
<dbReference type="Gene3D" id="1.10.10.10">
    <property type="entry name" value="Winged helix-like DNA-binding domain superfamily/Winged helix DNA-binding domain"/>
    <property type="match status" value="1"/>
</dbReference>
<dbReference type="InterPro" id="IPR019734">
    <property type="entry name" value="TPR_rpt"/>
</dbReference>
<accession>A0ABU8BDW5</accession>
<dbReference type="CDD" id="cd00383">
    <property type="entry name" value="trans_reg_C"/>
    <property type="match status" value="1"/>
</dbReference>
<evidence type="ECO:0000313" key="5">
    <source>
        <dbReference type="Proteomes" id="UP001364224"/>
    </source>
</evidence>
<dbReference type="SMART" id="SM00028">
    <property type="entry name" value="TPR"/>
    <property type="match status" value="4"/>
</dbReference>
<dbReference type="Proteomes" id="UP001364224">
    <property type="component" value="Unassembled WGS sequence"/>
</dbReference>
<dbReference type="SUPFAM" id="SSF46894">
    <property type="entry name" value="C-terminal effector domain of the bipartite response regulators"/>
    <property type="match status" value="1"/>
</dbReference>
<dbReference type="EMBL" id="JAZHRV010000001">
    <property type="protein sequence ID" value="MEH2556737.1"/>
    <property type="molecule type" value="Genomic_DNA"/>
</dbReference>
<dbReference type="InterPro" id="IPR011990">
    <property type="entry name" value="TPR-like_helical_dom_sf"/>
</dbReference>
<keyword evidence="1 2" id="KW-0238">DNA-binding</keyword>
<name>A0ABU8BDW5_9BRAD</name>
<evidence type="ECO:0000256" key="2">
    <source>
        <dbReference type="PROSITE-ProRule" id="PRU01091"/>
    </source>
</evidence>
<evidence type="ECO:0000256" key="1">
    <source>
        <dbReference type="ARBA" id="ARBA00023125"/>
    </source>
</evidence>
<evidence type="ECO:0000313" key="4">
    <source>
        <dbReference type="EMBL" id="MEH2556737.1"/>
    </source>
</evidence>
<evidence type="ECO:0000259" key="3">
    <source>
        <dbReference type="PROSITE" id="PS51755"/>
    </source>
</evidence>
<dbReference type="Gene3D" id="1.25.40.10">
    <property type="entry name" value="Tetratricopeptide repeat domain"/>
    <property type="match status" value="1"/>
</dbReference>
<dbReference type="PANTHER" id="PTHR12558">
    <property type="entry name" value="CELL DIVISION CYCLE 16,23,27"/>
    <property type="match status" value="1"/>
</dbReference>
<dbReference type="InterPro" id="IPR016032">
    <property type="entry name" value="Sig_transdc_resp-reg_C-effctor"/>
</dbReference>
<sequence length="547" mass="60337">MVAGLLFPYRQLILEQKDFNDRPRLRGGGLRYFFDNFSLDTDRRELRRGADVIAIAPQVFDLLGYLIGNRERVVSKDDLISTIWQGRVVTDVALTTRLNAVRKAIGDSGDEQRLIKTFPRKGVRFVATVREAPDPTIATVISSPSPAAGKPSLVVLPFANLSPDPAQDYFVDGVTESLTTDLSRMAGIFVIGRNTAFTYKGKHVDLTQIGRELGVRYVLEGSVQRAGGRMRINVQLIDAETGNHLWGERFDKQVAGLFDMQDEIGARLANQLGTELVMVEARRAARAPHPDSMDLYFQGMLYLNRGTDPASLSQARPFFEQALRLDAANVEAMVGMADVDAMRATSMLIDRTAPLRVVEASLAGILAHTPNHARAHCLMGVVQIFTKRAAQGIAECERALALDRNLATAHAWIGLGKCNLGRAEETEAHIMEAFRLSPRDNKASSWMNTAGVAQSYLGADETAVHWFKRSIETNRNIAPFVHFYLAAALAHLRQIEESRAYVQAGLILAPDFSIAQFHASSPTDNPTCLTQRARIADGLRKAGLRQK</sequence>
<dbReference type="Gene3D" id="3.40.50.10070">
    <property type="entry name" value="TolB, N-terminal domain"/>
    <property type="match status" value="1"/>
</dbReference>
<reference evidence="4 5" key="1">
    <citation type="submission" date="2024-02" db="EMBL/GenBank/DDBJ databases">
        <title>Adaptive strategies in a cosmopolitan and abundant soil bacterium.</title>
        <authorList>
            <person name="Carini P."/>
        </authorList>
    </citation>
    <scope>NUCLEOTIDE SEQUENCE [LARGE SCALE GENOMIC DNA]</scope>
    <source>
        <strain evidence="4 5">AZCC 1608</strain>
    </source>
</reference>
<dbReference type="Pfam" id="PF00486">
    <property type="entry name" value="Trans_reg_C"/>
    <property type="match status" value="1"/>
</dbReference>
<gene>
    <name evidence="4" type="ORF">V1286_004266</name>
</gene>
<dbReference type="SUPFAM" id="SSF48452">
    <property type="entry name" value="TPR-like"/>
    <property type="match status" value="1"/>
</dbReference>
<dbReference type="InterPro" id="IPR001867">
    <property type="entry name" value="OmpR/PhoB-type_DNA-bd"/>
</dbReference>
<feature type="domain" description="OmpR/PhoB-type" evidence="3">
    <location>
        <begin position="28"/>
        <end position="127"/>
    </location>
</feature>
<dbReference type="SMART" id="SM00862">
    <property type="entry name" value="Trans_reg_C"/>
    <property type="match status" value="1"/>
</dbReference>
<dbReference type="PANTHER" id="PTHR12558:SF33">
    <property type="entry name" value="BLL7664 PROTEIN"/>
    <property type="match status" value="1"/>
</dbReference>
<dbReference type="InterPro" id="IPR036388">
    <property type="entry name" value="WH-like_DNA-bd_sf"/>
</dbReference>
<organism evidence="4 5">
    <name type="scientific">Bradyrhizobium algeriense</name>
    <dbReference type="NCBI Taxonomy" id="634784"/>
    <lineage>
        <taxon>Bacteria</taxon>
        <taxon>Pseudomonadati</taxon>
        <taxon>Pseudomonadota</taxon>
        <taxon>Alphaproteobacteria</taxon>
        <taxon>Hyphomicrobiales</taxon>
        <taxon>Nitrobacteraceae</taxon>
        <taxon>Bradyrhizobium</taxon>
    </lineage>
</organism>
<dbReference type="PROSITE" id="PS51755">
    <property type="entry name" value="OMPR_PHOB"/>
    <property type="match status" value="1"/>
</dbReference>
<protein>
    <submittedName>
        <fullName evidence="4">TolB-like protein</fullName>
    </submittedName>
</protein>
<proteinExistence type="predicted"/>
<feature type="DNA-binding region" description="OmpR/PhoB-type" evidence="2">
    <location>
        <begin position="28"/>
        <end position="127"/>
    </location>
</feature>
<dbReference type="RefSeq" id="WP_334482212.1">
    <property type="nucleotide sequence ID" value="NZ_JAZHRV010000001.1"/>
</dbReference>